<protein>
    <recommendedName>
        <fullName evidence="11">Endonuclease/exonuclease/phosphatase domain-containing protein</fullName>
    </recommendedName>
</protein>
<dbReference type="GO" id="GO:0006281">
    <property type="term" value="P:DNA repair"/>
    <property type="evidence" value="ECO:0007669"/>
    <property type="project" value="UniProtKB-KW"/>
</dbReference>
<evidence type="ECO:0000256" key="6">
    <source>
        <dbReference type="ARBA" id="ARBA00022763"/>
    </source>
</evidence>
<evidence type="ECO:0000256" key="3">
    <source>
        <dbReference type="ARBA" id="ARBA00004322"/>
    </source>
</evidence>
<dbReference type="InterPro" id="IPR005135">
    <property type="entry name" value="Endo/exonuclease/phosphatase"/>
</dbReference>
<dbReference type="GO" id="GO:0004518">
    <property type="term" value="F:nuclease activity"/>
    <property type="evidence" value="ECO:0007669"/>
    <property type="project" value="UniProtKB-KW"/>
</dbReference>
<keyword evidence="7" id="KW-0378">Hydrolase</keyword>
<dbReference type="InterPro" id="IPR036691">
    <property type="entry name" value="Endo/exonu/phosph_ase_sf"/>
</dbReference>
<evidence type="ECO:0000256" key="9">
    <source>
        <dbReference type="ARBA" id="ARBA00023204"/>
    </source>
</evidence>
<organism evidence="12">
    <name type="scientific">Odontella aurita</name>
    <dbReference type="NCBI Taxonomy" id="265563"/>
    <lineage>
        <taxon>Eukaryota</taxon>
        <taxon>Sar</taxon>
        <taxon>Stramenopiles</taxon>
        <taxon>Ochrophyta</taxon>
        <taxon>Bacillariophyta</taxon>
        <taxon>Mediophyceae</taxon>
        <taxon>Biddulphiophycidae</taxon>
        <taxon>Eupodiscales</taxon>
        <taxon>Odontellaceae</taxon>
        <taxon>Odontella</taxon>
    </lineage>
</organism>
<dbReference type="GO" id="GO:0016787">
    <property type="term" value="F:hydrolase activity"/>
    <property type="evidence" value="ECO:0007669"/>
    <property type="project" value="UniProtKB-KW"/>
</dbReference>
<accession>A0A7S4MV83</accession>
<reference evidence="12" key="1">
    <citation type="submission" date="2021-01" db="EMBL/GenBank/DDBJ databases">
        <authorList>
            <person name="Corre E."/>
            <person name="Pelletier E."/>
            <person name="Niang G."/>
            <person name="Scheremetjew M."/>
            <person name="Finn R."/>
            <person name="Kale V."/>
            <person name="Holt S."/>
            <person name="Cochrane G."/>
            <person name="Meng A."/>
            <person name="Brown T."/>
            <person name="Cohen L."/>
        </authorList>
    </citation>
    <scope>NUCLEOTIDE SEQUENCE</scope>
    <source>
        <strain evidence="12">Isolate 1302-5</strain>
    </source>
</reference>
<evidence type="ECO:0000256" key="2">
    <source>
        <dbReference type="ARBA" id="ARBA00001946"/>
    </source>
</evidence>
<feature type="domain" description="Endonuclease/exonuclease/phosphatase" evidence="11">
    <location>
        <begin position="7"/>
        <end position="259"/>
    </location>
</feature>
<keyword evidence="8" id="KW-0460">Magnesium</keyword>
<evidence type="ECO:0000259" key="11">
    <source>
        <dbReference type="Pfam" id="PF03372"/>
    </source>
</evidence>
<keyword evidence="5" id="KW-0479">Metal-binding</keyword>
<evidence type="ECO:0000256" key="1">
    <source>
        <dbReference type="ARBA" id="ARBA00001936"/>
    </source>
</evidence>
<keyword evidence="10" id="KW-0539">Nucleus</keyword>
<proteinExistence type="predicted"/>
<keyword evidence="9" id="KW-0234">DNA repair</keyword>
<keyword evidence="6" id="KW-0227">DNA damage</keyword>
<comment type="cofactor">
    <cofactor evidence="1">
        <name>Mn(2+)</name>
        <dbReference type="ChEBI" id="CHEBI:29035"/>
    </cofactor>
</comment>
<evidence type="ECO:0000256" key="10">
    <source>
        <dbReference type="ARBA" id="ARBA00023242"/>
    </source>
</evidence>
<dbReference type="Gene3D" id="3.60.10.10">
    <property type="entry name" value="Endonuclease/exonuclease/phosphatase"/>
    <property type="match status" value="1"/>
</dbReference>
<dbReference type="PANTHER" id="PTHR15822">
    <property type="entry name" value="TRAF AND TNF RECEPTOR-ASSOCIATED PROTEIN"/>
    <property type="match status" value="1"/>
</dbReference>
<evidence type="ECO:0000256" key="5">
    <source>
        <dbReference type="ARBA" id="ARBA00022723"/>
    </source>
</evidence>
<dbReference type="GO" id="GO:0046872">
    <property type="term" value="F:metal ion binding"/>
    <property type="evidence" value="ECO:0007669"/>
    <property type="project" value="UniProtKB-KW"/>
</dbReference>
<dbReference type="SUPFAM" id="SSF56219">
    <property type="entry name" value="DNase I-like"/>
    <property type="match status" value="1"/>
</dbReference>
<dbReference type="Pfam" id="PF03372">
    <property type="entry name" value="Exo_endo_phos"/>
    <property type="match status" value="1"/>
</dbReference>
<dbReference type="PANTHER" id="PTHR15822:SF4">
    <property type="entry name" value="TYROSYL-DNA PHOSPHODIESTERASE 2"/>
    <property type="match status" value="1"/>
</dbReference>
<comment type="cofactor">
    <cofactor evidence="2">
        <name>Mg(2+)</name>
        <dbReference type="ChEBI" id="CHEBI:18420"/>
    </cofactor>
</comment>
<name>A0A7S4MV83_9STRA</name>
<evidence type="ECO:0000313" key="12">
    <source>
        <dbReference type="EMBL" id="CAE2245755.1"/>
    </source>
</evidence>
<evidence type="ECO:0000256" key="4">
    <source>
        <dbReference type="ARBA" id="ARBA00022722"/>
    </source>
</evidence>
<gene>
    <name evidence="12" type="ORF">OAUR00152_LOCUS18638</name>
</gene>
<dbReference type="EMBL" id="HBKQ01027564">
    <property type="protein sequence ID" value="CAE2245755.1"/>
    <property type="molecule type" value="Transcribed_RNA"/>
</dbReference>
<evidence type="ECO:0000256" key="7">
    <source>
        <dbReference type="ARBA" id="ARBA00022801"/>
    </source>
</evidence>
<dbReference type="AlphaFoldDB" id="A0A7S4MV83"/>
<keyword evidence="4" id="KW-0540">Nuclease</keyword>
<evidence type="ECO:0000256" key="8">
    <source>
        <dbReference type="ARBA" id="ARBA00022842"/>
    </source>
</evidence>
<dbReference type="InterPro" id="IPR051547">
    <property type="entry name" value="TDP2-like"/>
</dbReference>
<sequence>MVELKVISYNVHSCVGSDMNYSVDRIGQVLERQDPAVVCLQEIEANHSTQQTRVWSSVHSSHQPRELASSLALEHCHFAPAISSVASSRYREVHDCSDAKGGFGIATLSKYPILEVRRRTFHRFGRKTIRNALACLIALPNGAKVWVVNTHLGCHWGGEQFQQAKELARFIDSLGMSSETCGPEDVSGIILCGDFNSLPFFRSVKVMKSFGLIDTWGTKGLGPGCTFPADGKIPGLPRFCSRRRPVMRLDYIFVKSNDTCQEGRLLAKCAFVVNGEDNPVDLVASDHLPLCTTFEVWKIA</sequence>
<comment type="subcellular location">
    <subcellularLocation>
        <location evidence="3">Nucleus</location>
        <location evidence="3">PML body</location>
    </subcellularLocation>
</comment>